<name>A0A922KW58_DERFA</name>
<accession>A0A922KW58</accession>
<dbReference type="Proteomes" id="UP000790347">
    <property type="component" value="Unassembled WGS sequence"/>
</dbReference>
<feature type="compositionally biased region" description="Low complexity" evidence="1">
    <location>
        <begin position="161"/>
        <end position="180"/>
    </location>
</feature>
<dbReference type="EMBL" id="ASGP02000007">
    <property type="protein sequence ID" value="KAH9497986.1"/>
    <property type="molecule type" value="Genomic_DNA"/>
</dbReference>
<reference evidence="2" key="2">
    <citation type="journal article" date="2022" name="Res Sq">
        <title>Comparative Genomics Reveals Insights into the Divergent Evolution of Astigmatic Mites and Household Pest Adaptations.</title>
        <authorList>
            <person name="Xiong Q."/>
            <person name="Wan A.T.-Y."/>
            <person name="Liu X.-Y."/>
            <person name="Fung C.S.-H."/>
            <person name="Xiao X."/>
            <person name="Malainual N."/>
            <person name="Hou J."/>
            <person name="Wang L."/>
            <person name="Wang M."/>
            <person name="Yang K."/>
            <person name="Cui Y."/>
            <person name="Leung E."/>
            <person name="Nong W."/>
            <person name="Shin S.-K."/>
            <person name="Au S."/>
            <person name="Jeong K.Y."/>
            <person name="Chew F.T."/>
            <person name="Hui J."/>
            <person name="Leung T.F."/>
            <person name="Tungtrongchitr A."/>
            <person name="Zhong N."/>
            <person name="Liu Z."/>
            <person name="Tsui S."/>
        </authorList>
    </citation>
    <scope>NUCLEOTIDE SEQUENCE</scope>
    <source>
        <strain evidence="2">Derf</strain>
        <tissue evidence="2">Whole organism</tissue>
    </source>
</reference>
<reference evidence="2" key="1">
    <citation type="submission" date="2013-05" db="EMBL/GenBank/DDBJ databases">
        <authorList>
            <person name="Yim A.K.Y."/>
            <person name="Chan T.F."/>
            <person name="Ji K.M."/>
            <person name="Liu X.Y."/>
            <person name="Zhou J.W."/>
            <person name="Li R.Q."/>
            <person name="Yang K.Y."/>
            <person name="Li J."/>
            <person name="Li M."/>
            <person name="Law P.T.W."/>
            <person name="Wu Y.L."/>
            <person name="Cai Z.L."/>
            <person name="Qin H."/>
            <person name="Bao Y."/>
            <person name="Leung R.K.K."/>
            <person name="Ng P.K.S."/>
            <person name="Zou J."/>
            <person name="Zhong X.J."/>
            <person name="Ran P.X."/>
            <person name="Zhong N.S."/>
            <person name="Liu Z.G."/>
            <person name="Tsui S.K.W."/>
        </authorList>
    </citation>
    <scope>NUCLEOTIDE SEQUENCE</scope>
    <source>
        <strain evidence="2">Derf</strain>
        <tissue evidence="2">Whole organism</tissue>
    </source>
</reference>
<feature type="region of interest" description="Disordered" evidence="1">
    <location>
        <begin position="31"/>
        <end position="50"/>
    </location>
</feature>
<proteinExistence type="predicted"/>
<feature type="region of interest" description="Disordered" evidence="1">
    <location>
        <begin position="261"/>
        <end position="294"/>
    </location>
</feature>
<evidence type="ECO:0000313" key="3">
    <source>
        <dbReference type="Proteomes" id="UP000790347"/>
    </source>
</evidence>
<gene>
    <name evidence="2" type="ORF">DERF_013916</name>
</gene>
<evidence type="ECO:0000256" key="1">
    <source>
        <dbReference type="SAM" id="MobiDB-lite"/>
    </source>
</evidence>
<feature type="compositionally biased region" description="Low complexity" evidence="1">
    <location>
        <begin position="36"/>
        <end position="48"/>
    </location>
</feature>
<dbReference type="AlphaFoldDB" id="A0A922KW58"/>
<protein>
    <submittedName>
        <fullName evidence="2">Uncharacterized protein</fullName>
    </submittedName>
</protein>
<sequence length="294" mass="33425">MIHNNNNNNNNGTNDLIELIKSKRSLIDTVGHHHNTNQNNNRVINNGNPQGTNLLQKKSYPNHFSFFSSNDFINLRRLLNSLKYKNKSKLDSIQEQSIENSVSSTNGSATGSDETLKKTVKNDNNSQVKTISKKIDLDCDNCENNHHHHHHNHDNRHQSQVVTTLPLPLPSSSSSSSSSTSLVVEEKIQLPIDHEKVILNGHNDKRKKIHPDNSNDDNGEILETLRQVLRMCTKVDVSKRATALDVYQILMNKSELIFKNHNNNRDANDDDDDTEMNNVQINPMDNDNDDDRKD</sequence>
<feature type="region of interest" description="Disordered" evidence="1">
    <location>
        <begin position="94"/>
        <end position="125"/>
    </location>
</feature>
<evidence type="ECO:0000313" key="2">
    <source>
        <dbReference type="EMBL" id="KAH9497986.1"/>
    </source>
</evidence>
<organism evidence="2 3">
    <name type="scientific">Dermatophagoides farinae</name>
    <name type="common">American house dust mite</name>
    <dbReference type="NCBI Taxonomy" id="6954"/>
    <lineage>
        <taxon>Eukaryota</taxon>
        <taxon>Metazoa</taxon>
        <taxon>Ecdysozoa</taxon>
        <taxon>Arthropoda</taxon>
        <taxon>Chelicerata</taxon>
        <taxon>Arachnida</taxon>
        <taxon>Acari</taxon>
        <taxon>Acariformes</taxon>
        <taxon>Sarcoptiformes</taxon>
        <taxon>Astigmata</taxon>
        <taxon>Psoroptidia</taxon>
        <taxon>Analgoidea</taxon>
        <taxon>Pyroglyphidae</taxon>
        <taxon>Dermatophagoidinae</taxon>
        <taxon>Dermatophagoides</taxon>
    </lineage>
</organism>
<keyword evidence="3" id="KW-1185">Reference proteome</keyword>
<comment type="caution">
    <text evidence="2">The sequence shown here is derived from an EMBL/GenBank/DDBJ whole genome shotgun (WGS) entry which is preliminary data.</text>
</comment>
<feature type="region of interest" description="Disordered" evidence="1">
    <location>
        <begin position="147"/>
        <end position="180"/>
    </location>
</feature>
<feature type="compositionally biased region" description="Polar residues" evidence="1">
    <location>
        <begin position="94"/>
        <end position="113"/>
    </location>
</feature>